<dbReference type="EMBL" id="FNHZ01000001">
    <property type="protein sequence ID" value="SDM41285.1"/>
    <property type="molecule type" value="Genomic_DNA"/>
</dbReference>
<dbReference type="OrthoDB" id="8955051at2"/>
<evidence type="ECO:0000313" key="1">
    <source>
        <dbReference type="EMBL" id="SDM41285.1"/>
    </source>
</evidence>
<reference evidence="2" key="1">
    <citation type="submission" date="2016-10" db="EMBL/GenBank/DDBJ databases">
        <authorList>
            <person name="Varghese N."/>
            <person name="Submissions S."/>
        </authorList>
    </citation>
    <scope>NUCLEOTIDE SEQUENCE [LARGE SCALE GENOMIC DNA]</scope>
    <source>
        <strain evidence="2">M83</strain>
    </source>
</reference>
<dbReference type="Proteomes" id="UP000187651">
    <property type="component" value="Unassembled WGS sequence"/>
</dbReference>
<proteinExistence type="predicted"/>
<dbReference type="AlphaFoldDB" id="A0A1G9T2H4"/>
<keyword evidence="2" id="KW-1185">Reference proteome</keyword>
<dbReference type="SUPFAM" id="SSF53383">
    <property type="entry name" value="PLP-dependent transferases"/>
    <property type="match status" value="1"/>
</dbReference>
<evidence type="ECO:0008006" key="3">
    <source>
        <dbReference type="Google" id="ProtNLM"/>
    </source>
</evidence>
<sequence length="326" mass="38556">MKEIGGYFELEVNNLDMLHKEAYAFNTGSNCLAFLINARHIKKIRIPIYACSSIKATCKKYGLAIKEYRIDNRLRPANYLEEDMKLEPEEWLYVINYYGQLEEDYLYKLKKKYDRVIIDNVQAYFQKRIENCDCIYSARKFFGVADGAFLYTDADLKEEYEKLEYEEVRENMSHLLGRFENSAKNFFEDFRHNEERLAKADIKKMSLISKNLLKGIDYENVGRKRQDNARFLQEKLGKINELDIVVGFGAFSYPLMIKDAEKLRDRLIFKNIYLPLLWPNVLVEASEDSFEYKMADSVLNLVCDQRYDLEDMKYMCELLMGEMGDL</sequence>
<gene>
    <name evidence="1" type="ORF">SAMN05216544_0168</name>
</gene>
<protein>
    <recommendedName>
        <fullName evidence="3">dTDP-4-amino-4,6-dideoxygalactose transaminase</fullName>
    </recommendedName>
</protein>
<organism evidence="1 2">
    <name type="scientific">Lachnospira pectinoschiza</name>
    <dbReference type="NCBI Taxonomy" id="28052"/>
    <lineage>
        <taxon>Bacteria</taxon>
        <taxon>Bacillati</taxon>
        <taxon>Bacillota</taxon>
        <taxon>Clostridia</taxon>
        <taxon>Lachnospirales</taxon>
        <taxon>Lachnospiraceae</taxon>
        <taxon>Lachnospira</taxon>
    </lineage>
</organism>
<dbReference type="RefSeq" id="WP_074520472.1">
    <property type="nucleotide sequence ID" value="NZ_FNHZ01000001.1"/>
</dbReference>
<evidence type="ECO:0000313" key="2">
    <source>
        <dbReference type="Proteomes" id="UP000187651"/>
    </source>
</evidence>
<dbReference type="InterPro" id="IPR015424">
    <property type="entry name" value="PyrdxlP-dep_Trfase"/>
</dbReference>
<name>A0A1G9T2H4_9FIRM</name>
<accession>A0A1G9T2H4</accession>